<proteinExistence type="predicted"/>
<dbReference type="Pfam" id="PF02518">
    <property type="entry name" value="HATPase_c"/>
    <property type="match status" value="1"/>
</dbReference>
<dbReference type="CDD" id="cd00082">
    <property type="entry name" value="HisKA"/>
    <property type="match status" value="1"/>
</dbReference>
<dbReference type="Gene3D" id="3.30.450.20">
    <property type="entry name" value="PAS domain"/>
    <property type="match status" value="2"/>
</dbReference>
<keyword evidence="17" id="KW-1185">Reference proteome</keyword>
<evidence type="ECO:0000259" key="11">
    <source>
        <dbReference type="PROSITE" id="PS50109"/>
    </source>
</evidence>
<dbReference type="InterPro" id="IPR005467">
    <property type="entry name" value="His_kinase_dom"/>
</dbReference>
<dbReference type="SMART" id="SM00091">
    <property type="entry name" value="PAS"/>
    <property type="match status" value="2"/>
</dbReference>
<dbReference type="Gene3D" id="1.20.120.160">
    <property type="entry name" value="HPT domain"/>
    <property type="match status" value="1"/>
</dbReference>
<feature type="modified residue" description="Phosphohistidine" evidence="8">
    <location>
        <position position="1126"/>
    </location>
</feature>
<evidence type="ECO:0000256" key="7">
    <source>
        <dbReference type="ARBA" id="ARBA00023012"/>
    </source>
</evidence>
<dbReference type="EMBL" id="JAESVD010000001">
    <property type="protein sequence ID" value="MBL4911651.1"/>
    <property type="molecule type" value="Genomic_DNA"/>
</dbReference>
<feature type="transmembrane region" description="Helical" evidence="10">
    <location>
        <begin position="152"/>
        <end position="174"/>
    </location>
</feature>
<evidence type="ECO:0000256" key="8">
    <source>
        <dbReference type="PROSITE-ProRule" id="PRU00110"/>
    </source>
</evidence>
<feature type="domain" description="Histidine kinase" evidence="11">
    <location>
        <begin position="503"/>
        <end position="722"/>
    </location>
</feature>
<dbReference type="SMART" id="SM00387">
    <property type="entry name" value="HATPase_c"/>
    <property type="match status" value="1"/>
</dbReference>
<dbReference type="Pfam" id="PF13426">
    <property type="entry name" value="PAS_9"/>
    <property type="match status" value="1"/>
</dbReference>
<feature type="modified residue" description="4-aspartylphosphate" evidence="9">
    <location>
        <position position="926"/>
    </location>
</feature>
<organism evidence="16 17">
    <name type="scientific">Shewanella schlegeliana</name>
    <dbReference type="NCBI Taxonomy" id="190308"/>
    <lineage>
        <taxon>Bacteria</taxon>
        <taxon>Pseudomonadati</taxon>
        <taxon>Pseudomonadota</taxon>
        <taxon>Gammaproteobacteria</taxon>
        <taxon>Alteromonadales</taxon>
        <taxon>Shewanellaceae</taxon>
        <taxon>Shewanella</taxon>
    </lineage>
</organism>
<name>A0ABS1SSY6_9GAMM</name>
<accession>A0ABS1SSY6</accession>
<protein>
    <recommendedName>
        <fullName evidence="3">histidine kinase</fullName>
        <ecNumber evidence="3">2.7.13.3</ecNumber>
    </recommendedName>
</protein>
<dbReference type="Gene3D" id="1.10.287.130">
    <property type="match status" value="1"/>
</dbReference>
<dbReference type="Pfam" id="PF00989">
    <property type="entry name" value="PAS"/>
    <property type="match status" value="1"/>
</dbReference>
<evidence type="ECO:0000259" key="13">
    <source>
        <dbReference type="PROSITE" id="PS50112"/>
    </source>
</evidence>
<evidence type="ECO:0000256" key="1">
    <source>
        <dbReference type="ARBA" id="ARBA00000085"/>
    </source>
</evidence>
<dbReference type="InterPro" id="IPR011006">
    <property type="entry name" value="CheY-like_superfamily"/>
</dbReference>
<feature type="domain" description="PAS" evidence="13">
    <location>
        <begin position="357"/>
        <end position="404"/>
    </location>
</feature>
<dbReference type="Gene3D" id="3.30.565.10">
    <property type="entry name" value="Histidine kinase-like ATPase, C-terminal domain"/>
    <property type="match status" value="1"/>
</dbReference>
<dbReference type="CDD" id="cd16922">
    <property type="entry name" value="HATPase_EvgS-ArcB-TorS-like"/>
    <property type="match status" value="1"/>
</dbReference>
<keyword evidence="10" id="KW-0812">Transmembrane</keyword>
<dbReference type="Pfam" id="PF00512">
    <property type="entry name" value="HisKA"/>
    <property type="match status" value="1"/>
</dbReference>
<dbReference type="Pfam" id="PF00072">
    <property type="entry name" value="Response_reg"/>
    <property type="match status" value="1"/>
</dbReference>
<reference evidence="16 17" key="1">
    <citation type="submission" date="2021-01" db="EMBL/GenBank/DDBJ databases">
        <title>Genome sequence of Shewanella schlegeliana JCM 11561.</title>
        <authorList>
            <person name="Zhang H."/>
            <person name="Li C."/>
        </authorList>
    </citation>
    <scope>NUCLEOTIDE SEQUENCE [LARGE SCALE GENOMIC DNA]</scope>
    <source>
        <strain evidence="16 17">JCM 11561</strain>
    </source>
</reference>
<dbReference type="Gene3D" id="3.40.50.2300">
    <property type="match status" value="1"/>
</dbReference>
<evidence type="ECO:0000256" key="10">
    <source>
        <dbReference type="SAM" id="Phobius"/>
    </source>
</evidence>
<comment type="caution">
    <text evidence="16">The sequence shown here is derived from an EMBL/GenBank/DDBJ whole genome shotgun (WGS) entry which is preliminary data.</text>
</comment>
<dbReference type="SMART" id="SM00388">
    <property type="entry name" value="HisKA"/>
    <property type="match status" value="1"/>
</dbReference>
<dbReference type="PROSITE" id="PS50110">
    <property type="entry name" value="RESPONSE_REGULATORY"/>
    <property type="match status" value="1"/>
</dbReference>
<dbReference type="SUPFAM" id="SSF55874">
    <property type="entry name" value="ATPase domain of HSP90 chaperone/DNA topoisomerase II/histidine kinase"/>
    <property type="match status" value="1"/>
</dbReference>
<dbReference type="InterPro" id="IPR003661">
    <property type="entry name" value="HisK_dim/P_dom"/>
</dbReference>
<dbReference type="SUPFAM" id="SSF47226">
    <property type="entry name" value="Histidine-containing phosphotransfer domain, HPT domain"/>
    <property type="match status" value="1"/>
</dbReference>
<feature type="transmembrane region" description="Helical" evidence="10">
    <location>
        <begin position="6"/>
        <end position="24"/>
    </location>
</feature>
<evidence type="ECO:0000313" key="16">
    <source>
        <dbReference type="EMBL" id="MBL4911651.1"/>
    </source>
</evidence>
<keyword evidence="6" id="KW-0418">Kinase</keyword>
<dbReference type="NCBIfam" id="TIGR00229">
    <property type="entry name" value="sensory_box"/>
    <property type="match status" value="2"/>
</dbReference>
<dbReference type="PANTHER" id="PTHR45339">
    <property type="entry name" value="HYBRID SIGNAL TRANSDUCTION HISTIDINE KINASE J"/>
    <property type="match status" value="1"/>
</dbReference>
<dbReference type="Gene3D" id="6.10.340.10">
    <property type="match status" value="1"/>
</dbReference>
<comment type="catalytic activity">
    <reaction evidence="1">
        <text>ATP + protein L-histidine = ADP + protein N-phospho-L-histidine.</text>
        <dbReference type="EC" id="2.7.13.3"/>
    </reaction>
</comment>
<dbReference type="SMART" id="SM00304">
    <property type="entry name" value="HAMP"/>
    <property type="match status" value="1"/>
</dbReference>
<evidence type="ECO:0000313" key="17">
    <source>
        <dbReference type="Proteomes" id="UP000604898"/>
    </source>
</evidence>
<evidence type="ECO:0000259" key="15">
    <source>
        <dbReference type="PROSITE" id="PS50894"/>
    </source>
</evidence>
<dbReference type="InterPro" id="IPR001789">
    <property type="entry name" value="Sig_transdc_resp-reg_receiver"/>
</dbReference>
<evidence type="ECO:0000259" key="12">
    <source>
        <dbReference type="PROSITE" id="PS50110"/>
    </source>
</evidence>
<dbReference type="InterPro" id="IPR013767">
    <property type="entry name" value="PAS_fold"/>
</dbReference>
<dbReference type="PROSITE" id="PS50109">
    <property type="entry name" value="HIS_KIN"/>
    <property type="match status" value="1"/>
</dbReference>
<dbReference type="CDD" id="cd00088">
    <property type="entry name" value="HPT"/>
    <property type="match status" value="1"/>
</dbReference>
<dbReference type="CDD" id="cd06225">
    <property type="entry name" value="HAMP"/>
    <property type="match status" value="1"/>
</dbReference>
<dbReference type="PRINTS" id="PR00344">
    <property type="entry name" value="BCTRLSENSOR"/>
</dbReference>
<evidence type="ECO:0000259" key="14">
    <source>
        <dbReference type="PROSITE" id="PS50885"/>
    </source>
</evidence>
<evidence type="ECO:0000256" key="5">
    <source>
        <dbReference type="ARBA" id="ARBA00022679"/>
    </source>
</evidence>
<evidence type="ECO:0000256" key="2">
    <source>
        <dbReference type="ARBA" id="ARBA00004370"/>
    </source>
</evidence>
<dbReference type="SUPFAM" id="SSF158472">
    <property type="entry name" value="HAMP domain-like"/>
    <property type="match status" value="1"/>
</dbReference>
<feature type="domain" description="Response regulatory" evidence="12">
    <location>
        <begin position="877"/>
        <end position="991"/>
    </location>
</feature>
<evidence type="ECO:0000256" key="4">
    <source>
        <dbReference type="ARBA" id="ARBA00022553"/>
    </source>
</evidence>
<sequence length="1187" mass="130154">MSFRIKTILGIAIIEGLLLMLLVYTSVDYLKTSNQTEIEKRASSTASLFAAAAKDAVISSDLSTLNVLANELLTTSQVLYVNIYDQNRLLVSVGSHNGDSTASLDSGIVNVDDGSLDIERGIEESGFSYGKVELGFDTGQLESFIIDARTRFLTIAGIEMFLVALFSWLLGHYLTRNLALLKSASQRILQGESNVQIPVSSRDEIGQTMLAFNQMVNKVEDKNQALESANVRLNAILQTAVDGFVIVDTKGVIEEVNPAVSRLFGYSSSELIGQNVSLLMPSNERNIDDEYIQHYLTSSDDKTVGKGRELLAQKKDGCLFSIELSISKMCIDDEVLFLGLVKDLSDVKRAQVAAQRTESILLATLEGSKDALVTIDMSGEIQEVNDAACLLFKFHSGQMIGEHLEDMIFSAEEKLRFHAILDEYRVTGESVAIKHSTQMQASRSTGESVAIELTLIPVQLGNETLLTAFIRDISRRMEYETQLKLAKDQAEQGSEAKSRFLATMSHEIRSPLNAVLGSVDLILDSGLNKEQRIYANTAKEAGTTLLSTINDILDFSKIEAGQIVLEESVFSPAKLATQVLQVLSPKAQDKGIVLAIFVNRNVPETLIGDGQRLRQVLHNLVDNAIKFSFGGCVTIEMCLADTDETRLCCKISDQGIGICEQAQATLFEEFSQVHDSHNTNYSGTGLGLAICAELIALMGGHIGVKSQQGKGSCFSFDLLLKRDEAANANFAPLPSHSRVLLVHANESYRDVIRRQYSQYGVTAVCVDSVEAIFNCSQVQGRFNLVLIDEHCLFELNVEQVNSIKRNHLLDEGVMAALMAVVQSEASALLRKIGLEQVINKPLSRDMMLGVLRGECESSVEQTQDLPEISSKQRQHLPILLAEDSPANQIVASALLSKAGFKVEIANNGVEALEMASNNEYGLILMDMRMPEMDGIEATQKILQRNPSQVVIAMTANVQKEDVELCMNAGMKDFVPKPVNRVNLVNVVNQWIVSAKEETIVTSEADRQSAHLHVVDNHAVDHNERAIIEGAKVVPFDRVNRISNDSGKSDTGARLQVGPQSDEEQMTIIDEAVLNELTAMLGEQAISRMMSVFLTEAQERLNILRLLLLEYQNGNGLDLAEIDLQAHTLKSSSGSFGAAALCVAAKKLELSAKAKEVARIPLLLDEVIATAELTVNLYQQRFESTHQE</sequence>
<dbReference type="CDD" id="cd00130">
    <property type="entry name" value="PAS"/>
    <property type="match status" value="2"/>
</dbReference>
<dbReference type="SUPFAM" id="SSF47384">
    <property type="entry name" value="Homodimeric domain of signal transducing histidine kinase"/>
    <property type="match status" value="1"/>
</dbReference>
<keyword evidence="4 9" id="KW-0597">Phosphoprotein</keyword>
<gene>
    <name evidence="16" type="ORF">JMA39_00545</name>
</gene>
<dbReference type="PANTHER" id="PTHR45339:SF5">
    <property type="entry name" value="HISTIDINE KINASE"/>
    <property type="match status" value="1"/>
</dbReference>
<dbReference type="InterPro" id="IPR008207">
    <property type="entry name" value="Sig_transdc_His_kin_Hpt_dom"/>
</dbReference>
<dbReference type="CDD" id="cd17546">
    <property type="entry name" value="REC_hyHK_CKI1_RcsC-like"/>
    <property type="match status" value="1"/>
</dbReference>
<keyword evidence="10" id="KW-1133">Transmembrane helix</keyword>
<feature type="domain" description="HAMP" evidence="14">
    <location>
        <begin position="172"/>
        <end position="224"/>
    </location>
</feature>
<dbReference type="RefSeq" id="WP_202719901.1">
    <property type="nucleotide sequence ID" value="NZ_BPEX01000033.1"/>
</dbReference>
<dbReference type="InterPro" id="IPR036097">
    <property type="entry name" value="HisK_dim/P_sf"/>
</dbReference>
<dbReference type="PROSITE" id="PS50894">
    <property type="entry name" value="HPT"/>
    <property type="match status" value="1"/>
</dbReference>
<keyword evidence="10" id="KW-0472">Membrane</keyword>
<dbReference type="InterPro" id="IPR036890">
    <property type="entry name" value="HATPase_C_sf"/>
</dbReference>
<dbReference type="InterPro" id="IPR035965">
    <property type="entry name" value="PAS-like_dom_sf"/>
</dbReference>
<comment type="subcellular location">
    <subcellularLocation>
        <location evidence="2">Membrane</location>
    </subcellularLocation>
</comment>
<dbReference type="SUPFAM" id="SSF52172">
    <property type="entry name" value="CheY-like"/>
    <property type="match status" value="2"/>
</dbReference>
<dbReference type="InterPro" id="IPR004358">
    <property type="entry name" value="Sig_transdc_His_kin-like_C"/>
</dbReference>
<evidence type="ECO:0000256" key="6">
    <source>
        <dbReference type="ARBA" id="ARBA00022777"/>
    </source>
</evidence>
<dbReference type="InterPro" id="IPR000014">
    <property type="entry name" value="PAS"/>
</dbReference>
<dbReference type="PROSITE" id="PS50885">
    <property type="entry name" value="HAMP"/>
    <property type="match status" value="1"/>
</dbReference>
<evidence type="ECO:0000256" key="3">
    <source>
        <dbReference type="ARBA" id="ARBA00012438"/>
    </source>
</evidence>
<dbReference type="InterPro" id="IPR003660">
    <property type="entry name" value="HAMP_dom"/>
</dbReference>
<keyword evidence="5" id="KW-0808">Transferase</keyword>
<dbReference type="EC" id="2.7.13.3" evidence="3"/>
<dbReference type="Pfam" id="PF00672">
    <property type="entry name" value="HAMP"/>
    <property type="match status" value="1"/>
</dbReference>
<dbReference type="PROSITE" id="PS50112">
    <property type="entry name" value="PAS"/>
    <property type="match status" value="2"/>
</dbReference>
<dbReference type="SUPFAM" id="SSF55785">
    <property type="entry name" value="PYP-like sensor domain (PAS domain)"/>
    <property type="match status" value="2"/>
</dbReference>
<feature type="domain" description="HPt" evidence="15">
    <location>
        <begin position="1081"/>
        <end position="1180"/>
    </location>
</feature>
<feature type="domain" description="PAS" evidence="13">
    <location>
        <begin position="229"/>
        <end position="299"/>
    </location>
</feature>
<dbReference type="InterPro" id="IPR003594">
    <property type="entry name" value="HATPase_dom"/>
</dbReference>
<dbReference type="Proteomes" id="UP000604898">
    <property type="component" value="Unassembled WGS sequence"/>
</dbReference>
<keyword evidence="7" id="KW-0902">Two-component regulatory system</keyword>
<dbReference type="SMART" id="SM00448">
    <property type="entry name" value="REC"/>
    <property type="match status" value="1"/>
</dbReference>
<dbReference type="Pfam" id="PF01627">
    <property type="entry name" value="Hpt"/>
    <property type="match status" value="1"/>
</dbReference>
<dbReference type="InterPro" id="IPR036641">
    <property type="entry name" value="HPT_dom_sf"/>
</dbReference>
<evidence type="ECO:0000256" key="9">
    <source>
        <dbReference type="PROSITE-ProRule" id="PRU00169"/>
    </source>
</evidence>